<evidence type="ECO:0008006" key="3">
    <source>
        <dbReference type="Google" id="ProtNLM"/>
    </source>
</evidence>
<dbReference type="EMBL" id="CP003156">
    <property type="protein sequence ID" value="AEV32708.1"/>
    <property type="molecule type" value="Genomic_DNA"/>
</dbReference>
<reference evidence="1 2" key="1">
    <citation type="journal article" date="2012" name="Stand. Genomic Sci.">
        <title>Genome sequence of the orange-pigmented seawater bacterium Owenweeksia hongkongensis type strain (UST20020801(T)).</title>
        <authorList>
            <person name="Riedel T."/>
            <person name="Held B."/>
            <person name="Nolan M."/>
            <person name="Lucas S."/>
            <person name="Lapidus A."/>
            <person name="Tice H."/>
            <person name="Del Rio T.G."/>
            <person name="Cheng J.F."/>
            <person name="Han C."/>
            <person name="Tapia R."/>
            <person name="Goodwin L.A."/>
            <person name="Pitluck S."/>
            <person name="Liolios K."/>
            <person name="Mavromatis K."/>
            <person name="Pagani I."/>
            <person name="Ivanova N."/>
            <person name="Mikhailova N."/>
            <person name="Pati A."/>
            <person name="Chen A."/>
            <person name="Palaniappan K."/>
            <person name="Rohde M."/>
            <person name="Tindall B.J."/>
            <person name="Detter J.C."/>
            <person name="Goker M."/>
            <person name="Woyke T."/>
            <person name="Bristow J."/>
            <person name="Eisen J.A."/>
            <person name="Markowitz V."/>
            <person name="Hugenholtz P."/>
            <person name="Klenk H.P."/>
            <person name="Kyrpides N.C."/>
        </authorList>
    </citation>
    <scope>NUCLEOTIDE SEQUENCE</scope>
    <source>
        <strain evidence="2">DSM 17368 / JCM 12287 / NRRL B-23963</strain>
    </source>
</reference>
<dbReference type="eggNOG" id="COG4430">
    <property type="taxonomic scope" value="Bacteria"/>
</dbReference>
<protein>
    <recommendedName>
        <fullName evidence="3">Bacteriocin-protection, YdeI or OmpD-Associated</fullName>
    </recommendedName>
</protein>
<organism evidence="1 2">
    <name type="scientific">Owenweeksia hongkongensis (strain DSM 17368 / CIP 108786 / JCM 12287 / NRRL B-23963 / UST20020801)</name>
    <dbReference type="NCBI Taxonomy" id="926562"/>
    <lineage>
        <taxon>Bacteria</taxon>
        <taxon>Pseudomonadati</taxon>
        <taxon>Bacteroidota</taxon>
        <taxon>Flavobacteriia</taxon>
        <taxon>Flavobacteriales</taxon>
        <taxon>Owenweeksiaceae</taxon>
        <taxon>Owenweeksia</taxon>
    </lineage>
</organism>
<dbReference type="STRING" id="926562.Oweho_1720"/>
<dbReference type="KEGG" id="oho:Oweho_1720"/>
<sequence length="149" mass="17022">MFHYPHMDIPFEIADALLGESNQVRVIMYLENGAKLHRALKRTKNGETRIALGKSTLKQAKINPDLELSLYLEIDETEFGFEMPEELAEVMRQDPEGDKAFRELKPGLQRSFLHYIVSAKTVDTRIKRSLKLIDNLKQGIISAGTHRQG</sequence>
<keyword evidence="2" id="KW-1185">Reference proteome</keyword>
<gene>
    <name evidence="1" type="ordered locus">Oweho_1720</name>
</gene>
<accession>G8R0K4</accession>
<dbReference type="AlphaFoldDB" id="G8R0K4"/>
<proteinExistence type="predicted"/>
<dbReference type="Pfam" id="PF13376">
    <property type="entry name" value="OmdA"/>
    <property type="match status" value="1"/>
</dbReference>
<dbReference type="Proteomes" id="UP000005631">
    <property type="component" value="Chromosome"/>
</dbReference>
<name>G8R0K4_OWEHD</name>
<evidence type="ECO:0000313" key="1">
    <source>
        <dbReference type="EMBL" id="AEV32708.1"/>
    </source>
</evidence>
<evidence type="ECO:0000313" key="2">
    <source>
        <dbReference type="Proteomes" id="UP000005631"/>
    </source>
</evidence>
<dbReference type="HOGENOM" id="CLU_131428_0_0_10"/>